<comment type="caution">
    <text evidence="11">The sequence shown here is derived from an EMBL/GenBank/DDBJ whole genome shotgun (WGS) entry which is preliminary data.</text>
</comment>
<gene>
    <name evidence="11" type="ORF">GCM10022394_20420</name>
</gene>
<keyword evidence="6 9" id="KW-1133">Transmembrane helix</keyword>
<dbReference type="PANTHER" id="PTHR35011:SF2">
    <property type="entry name" value="2,3-DIKETO-L-GULONATE TRAP TRANSPORTER SMALL PERMEASE PROTEIN YIAM"/>
    <property type="match status" value="1"/>
</dbReference>
<sequence length="171" mass="18669">MKFLTRLNGTIEHSLTFIAGSSLFAMMLLTFADVVGRNLFNHPIVGAIELLQVLLALMLFSAFPLVTWKEEHICVDLLDSRFPARWVNLRQLAINLLCAVALGLVAMRNWELAGRSLDYQEMTDMLGIPLGYVTYFIAVMGGLAALLTLGNGILYLLGGGRLPAALTENGG</sequence>
<keyword evidence="7 9" id="KW-0472">Membrane</keyword>
<comment type="subcellular location">
    <subcellularLocation>
        <location evidence="1 9">Cell inner membrane</location>
        <topology evidence="1 9">Multi-pass membrane protein</topology>
    </subcellularLocation>
</comment>
<evidence type="ECO:0000256" key="8">
    <source>
        <dbReference type="ARBA" id="ARBA00038436"/>
    </source>
</evidence>
<evidence type="ECO:0000313" key="12">
    <source>
        <dbReference type="Proteomes" id="UP001500795"/>
    </source>
</evidence>
<accession>A0ABP6VTZ1</accession>
<proteinExistence type="inferred from homology"/>
<dbReference type="RefSeq" id="WP_344957569.1">
    <property type="nucleotide sequence ID" value="NZ_BAABCX010000002.1"/>
</dbReference>
<evidence type="ECO:0000259" key="10">
    <source>
        <dbReference type="Pfam" id="PF04290"/>
    </source>
</evidence>
<keyword evidence="2 9" id="KW-0813">Transport</keyword>
<feature type="transmembrane region" description="Helical" evidence="9">
    <location>
        <begin position="89"/>
        <end position="110"/>
    </location>
</feature>
<protein>
    <recommendedName>
        <fullName evidence="9">TRAP transporter small permease protein</fullName>
    </recommendedName>
</protein>
<dbReference type="Pfam" id="PF04290">
    <property type="entry name" value="DctQ"/>
    <property type="match status" value="1"/>
</dbReference>
<evidence type="ECO:0000256" key="5">
    <source>
        <dbReference type="ARBA" id="ARBA00022692"/>
    </source>
</evidence>
<dbReference type="InterPro" id="IPR055348">
    <property type="entry name" value="DctQ"/>
</dbReference>
<dbReference type="Proteomes" id="UP001500795">
    <property type="component" value="Unassembled WGS sequence"/>
</dbReference>
<evidence type="ECO:0000256" key="4">
    <source>
        <dbReference type="ARBA" id="ARBA00022519"/>
    </source>
</evidence>
<evidence type="ECO:0000256" key="1">
    <source>
        <dbReference type="ARBA" id="ARBA00004429"/>
    </source>
</evidence>
<reference evidence="12" key="1">
    <citation type="journal article" date="2019" name="Int. J. Syst. Evol. Microbiol.">
        <title>The Global Catalogue of Microorganisms (GCM) 10K type strain sequencing project: providing services to taxonomists for standard genome sequencing and annotation.</title>
        <authorList>
            <consortium name="The Broad Institute Genomics Platform"/>
            <consortium name="The Broad Institute Genome Sequencing Center for Infectious Disease"/>
            <person name="Wu L."/>
            <person name="Ma J."/>
        </authorList>
    </citation>
    <scope>NUCLEOTIDE SEQUENCE [LARGE SCALE GENOMIC DNA]</scope>
    <source>
        <strain evidence="12">JCM 17110</strain>
    </source>
</reference>
<feature type="transmembrane region" description="Helical" evidence="9">
    <location>
        <begin position="44"/>
        <end position="68"/>
    </location>
</feature>
<keyword evidence="3" id="KW-1003">Cell membrane</keyword>
<keyword evidence="4 9" id="KW-0997">Cell inner membrane</keyword>
<dbReference type="InterPro" id="IPR007387">
    <property type="entry name" value="TRAP_DctQ"/>
</dbReference>
<evidence type="ECO:0000313" key="11">
    <source>
        <dbReference type="EMBL" id="GAA3540553.1"/>
    </source>
</evidence>
<evidence type="ECO:0000256" key="3">
    <source>
        <dbReference type="ARBA" id="ARBA00022475"/>
    </source>
</evidence>
<evidence type="ECO:0000256" key="6">
    <source>
        <dbReference type="ARBA" id="ARBA00022989"/>
    </source>
</evidence>
<feature type="transmembrane region" description="Helical" evidence="9">
    <location>
        <begin position="12"/>
        <end position="32"/>
    </location>
</feature>
<dbReference type="PANTHER" id="PTHR35011">
    <property type="entry name" value="2,3-DIKETO-L-GULONATE TRAP TRANSPORTER SMALL PERMEASE PROTEIN YIAM"/>
    <property type="match status" value="1"/>
</dbReference>
<evidence type="ECO:0000256" key="2">
    <source>
        <dbReference type="ARBA" id="ARBA00022448"/>
    </source>
</evidence>
<comment type="function">
    <text evidence="9">Part of the tripartite ATP-independent periplasmic (TRAP) transport system.</text>
</comment>
<keyword evidence="5 9" id="KW-0812">Transmembrane</keyword>
<organism evidence="11 12">
    <name type="scientific">Zobellella aerophila</name>
    <dbReference type="NCBI Taxonomy" id="870480"/>
    <lineage>
        <taxon>Bacteria</taxon>
        <taxon>Pseudomonadati</taxon>
        <taxon>Pseudomonadota</taxon>
        <taxon>Gammaproteobacteria</taxon>
        <taxon>Aeromonadales</taxon>
        <taxon>Aeromonadaceae</taxon>
        <taxon>Zobellella</taxon>
    </lineage>
</organism>
<name>A0ABP6VTZ1_9GAMM</name>
<evidence type="ECO:0000256" key="7">
    <source>
        <dbReference type="ARBA" id="ARBA00023136"/>
    </source>
</evidence>
<evidence type="ECO:0000256" key="9">
    <source>
        <dbReference type="RuleBase" id="RU369079"/>
    </source>
</evidence>
<comment type="subunit">
    <text evidence="9">The complex comprises the extracytoplasmic solute receptor protein and the two transmembrane proteins.</text>
</comment>
<comment type="similarity">
    <text evidence="8 9">Belongs to the TRAP transporter small permease family.</text>
</comment>
<feature type="transmembrane region" description="Helical" evidence="9">
    <location>
        <begin position="130"/>
        <end position="157"/>
    </location>
</feature>
<keyword evidence="12" id="KW-1185">Reference proteome</keyword>
<feature type="domain" description="Tripartite ATP-independent periplasmic transporters DctQ component" evidence="10">
    <location>
        <begin position="26"/>
        <end position="151"/>
    </location>
</feature>
<dbReference type="EMBL" id="BAABCX010000002">
    <property type="protein sequence ID" value="GAA3540553.1"/>
    <property type="molecule type" value="Genomic_DNA"/>
</dbReference>